<protein>
    <recommendedName>
        <fullName evidence="2">Galactosyltransferase C-terminal domain-containing protein</fullName>
    </recommendedName>
</protein>
<evidence type="ECO:0000313" key="4">
    <source>
        <dbReference type="Proteomes" id="UP000292424"/>
    </source>
</evidence>
<dbReference type="InterPro" id="IPR029044">
    <property type="entry name" value="Nucleotide-diphossugar_trans"/>
</dbReference>
<name>A0A5P2GB02_9BACT</name>
<accession>A0A5P2GB02</accession>
<dbReference type="GO" id="GO:0016740">
    <property type="term" value="F:transferase activity"/>
    <property type="evidence" value="ECO:0007669"/>
    <property type="project" value="UniProtKB-KW"/>
</dbReference>
<dbReference type="Pfam" id="PF02709">
    <property type="entry name" value="Glyco_transf_7C"/>
    <property type="match status" value="1"/>
</dbReference>
<dbReference type="KEGG" id="arac:E0W69_008730"/>
<dbReference type="EMBL" id="CP044016">
    <property type="protein sequence ID" value="QES88731.1"/>
    <property type="molecule type" value="Genomic_DNA"/>
</dbReference>
<evidence type="ECO:0000259" key="2">
    <source>
        <dbReference type="Pfam" id="PF02709"/>
    </source>
</evidence>
<evidence type="ECO:0000313" key="3">
    <source>
        <dbReference type="EMBL" id="QES88731.1"/>
    </source>
</evidence>
<keyword evidence="4" id="KW-1185">Reference proteome</keyword>
<feature type="domain" description="Galactosyltransferase C-terminal" evidence="2">
    <location>
        <begin position="477"/>
        <end position="536"/>
    </location>
</feature>
<keyword evidence="1" id="KW-0808">Transferase</keyword>
<reference evidence="3 4" key="1">
    <citation type="submission" date="2019-09" db="EMBL/GenBank/DDBJ databases">
        <title>Complete genome sequence of Arachidicoccus sp. B3-10 isolated from apple orchard soil.</title>
        <authorList>
            <person name="Kim H.S."/>
            <person name="Han K.-I."/>
            <person name="Suh M.K."/>
            <person name="Lee K.C."/>
            <person name="Eom M.K."/>
            <person name="Kim J.-S."/>
            <person name="Kang S.W."/>
            <person name="Sin Y."/>
            <person name="Lee J.-S."/>
        </authorList>
    </citation>
    <scope>NUCLEOTIDE SEQUENCE [LARGE SCALE GENOMIC DNA]</scope>
    <source>
        <strain evidence="3 4">B3-10</strain>
    </source>
</reference>
<dbReference type="SUPFAM" id="SSF53448">
    <property type="entry name" value="Nucleotide-diphospho-sugar transferases"/>
    <property type="match status" value="1"/>
</dbReference>
<evidence type="ECO:0000256" key="1">
    <source>
        <dbReference type="ARBA" id="ARBA00022679"/>
    </source>
</evidence>
<dbReference type="InterPro" id="IPR027791">
    <property type="entry name" value="Galactosyl_T_C"/>
</dbReference>
<dbReference type="Proteomes" id="UP000292424">
    <property type="component" value="Chromosome"/>
</dbReference>
<dbReference type="RefSeq" id="WP_131329698.1">
    <property type="nucleotide sequence ID" value="NZ_CP044016.1"/>
</dbReference>
<proteinExistence type="predicted"/>
<dbReference type="Gene3D" id="3.90.550.10">
    <property type="entry name" value="Spore Coat Polysaccharide Biosynthesis Protein SpsA, Chain A"/>
    <property type="match status" value="1"/>
</dbReference>
<organism evidence="3 4">
    <name type="scientific">Rhizosphaericola mali</name>
    <dbReference type="NCBI Taxonomy" id="2545455"/>
    <lineage>
        <taxon>Bacteria</taxon>
        <taxon>Pseudomonadati</taxon>
        <taxon>Bacteroidota</taxon>
        <taxon>Chitinophagia</taxon>
        <taxon>Chitinophagales</taxon>
        <taxon>Chitinophagaceae</taxon>
        <taxon>Rhizosphaericola</taxon>
    </lineage>
</organism>
<sequence>MFYITVVPDDFYFIWQLELQLYNFQQLGVAAENIHVLIGYDCRRGLRDYFSILIEQQKDNALFFIYPDSRKSKNYLSSIRPHILKQHLTTYPYLEQVPFFYYDTDIIFRDLPDFENLVKGHYWYVSDTRNYLDSNYIKQLGGEELFTKMCDVVGIKKAVVENNDFNCGGAQYIIKNTTTTFWEKVENDCEALYSLMQLYNNHNAAGLYMSTKKRISEYRGIQAWCADMWAVLWNAWLFGYETKISKELEFCWAKDNIIQWHNKKILHYSGSFKKEEKQFFRKTNFVKYSPYYDSILKNIRKDNCSYPLVELIEKYRKNLDEKRINFSDVSILIPVRIDSTSRMENLLYVTNYLSKYFKTKILIAESDMQQKIDPELLSKDCLYTYICDDNPNLFHTRINNFLIRKSTSSFIIIHDTDIVIPIKQFIAAIDMLRAGKYDMVYPYDGSCVSVDSLSKEMFGKILEAELFELHVNKFIKGAKRSCGGAICIDREKYINAGMDNEKITSWGPEDLERLKRMKSLGYRVKKNEGNLYHLPHERFDNSYYKSSHDRIQFMKEYLKICRMRKKDLENYIETWNWAK</sequence>
<gene>
    <name evidence="3" type="ORF">E0W69_008730</name>
</gene>
<dbReference type="AlphaFoldDB" id="A0A5P2GB02"/>
<dbReference type="OrthoDB" id="7295299at2"/>